<dbReference type="PANTHER" id="PTHR28013:SF7">
    <property type="entry name" value="PALI-DOMAIN-CONTAINING PROTEIN"/>
    <property type="match status" value="1"/>
</dbReference>
<keyword evidence="3" id="KW-1185">Reference proteome</keyword>
<dbReference type="AlphaFoldDB" id="A0A2C5XH16"/>
<dbReference type="GO" id="GO:0005886">
    <property type="term" value="C:plasma membrane"/>
    <property type="evidence" value="ECO:0007669"/>
    <property type="project" value="InterPro"/>
</dbReference>
<dbReference type="GO" id="GO:0032153">
    <property type="term" value="C:cell division site"/>
    <property type="evidence" value="ECO:0007669"/>
    <property type="project" value="TreeGrafter"/>
</dbReference>
<feature type="transmembrane region" description="Helical" evidence="1">
    <location>
        <begin position="134"/>
        <end position="155"/>
    </location>
</feature>
<dbReference type="Proteomes" id="UP000226192">
    <property type="component" value="Unassembled WGS sequence"/>
</dbReference>
<dbReference type="InterPro" id="IPR009571">
    <property type="entry name" value="SUR7/Rim9-like_fungi"/>
</dbReference>
<keyword evidence="1" id="KW-1133">Transmembrane helix</keyword>
<sequence>MGVGTFIHHIGTALLLVSLVLLIVVDVTAPVVNKRAIMRVHLGNTVPGTQVTFGTFGYCHRGLRDSDQCSHSRIGYNPAAVMSSIDGSRFSKGAERSAKLLTRIMVLHPIATFLCFIALLLCLAAGMLGSFLAAIFAALAFLTTLIAMICDFVLFSIVKHDVNKNGRSRARWSSGIWLMLVSAICTLLASAIVFATCCVRRSSKRRTTHNKETWTETTPVTRRPFWQRR</sequence>
<organism evidence="2 3">
    <name type="scientific">Ophiocordyceps australis</name>
    <dbReference type="NCBI Taxonomy" id="1399860"/>
    <lineage>
        <taxon>Eukaryota</taxon>
        <taxon>Fungi</taxon>
        <taxon>Dikarya</taxon>
        <taxon>Ascomycota</taxon>
        <taxon>Pezizomycotina</taxon>
        <taxon>Sordariomycetes</taxon>
        <taxon>Hypocreomycetidae</taxon>
        <taxon>Hypocreales</taxon>
        <taxon>Ophiocordycipitaceae</taxon>
        <taxon>Ophiocordyceps</taxon>
    </lineage>
</organism>
<dbReference type="GO" id="GO:0035838">
    <property type="term" value="C:growing cell tip"/>
    <property type="evidence" value="ECO:0007669"/>
    <property type="project" value="TreeGrafter"/>
</dbReference>
<dbReference type="InterPro" id="IPR051380">
    <property type="entry name" value="pH-response_reg_palI/RIM9"/>
</dbReference>
<name>A0A2C5XH16_9HYPO</name>
<evidence type="ECO:0000313" key="3">
    <source>
        <dbReference type="Proteomes" id="UP000226192"/>
    </source>
</evidence>
<keyword evidence="1" id="KW-0812">Transmembrane</keyword>
<protein>
    <recommendedName>
        <fullName evidence="4">Pali-domain-containing protein</fullName>
    </recommendedName>
</protein>
<accession>A0A2C5XH16</accession>
<reference evidence="2 3" key="1">
    <citation type="submission" date="2017-06" db="EMBL/GenBank/DDBJ databases">
        <title>Ant-infecting Ophiocordyceps genomes reveal a high diversity of potential behavioral manipulation genes and a possible major role for enterotoxins.</title>
        <authorList>
            <person name="De Bekker C."/>
            <person name="Evans H.C."/>
            <person name="Brachmann A."/>
            <person name="Hughes D.P."/>
        </authorList>
    </citation>
    <scope>NUCLEOTIDE SEQUENCE [LARGE SCALE GENOMIC DNA]</scope>
    <source>
        <strain evidence="2 3">Map64</strain>
    </source>
</reference>
<dbReference type="Pfam" id="PF06687">
    <property type="entry name" value="SUR7"/>
    <property type="match status" value="1"/>
</dbReference>
<evidence type="ECO:0000313" key="2">
    <source>
        <dbReference type="EMBL" id="PHH62348.1"/>
    </source>
</evidence>
<evidence type="ECO:0008006" key="4">
    <source>
        <dbReference type="Google" id="ProtNLM"/>
    </source>
</evidence>
<feature type="transmembrane region" description="Helical" evidence="1">
    <location>
        <begin position="6"/>
        <end position="29"/>
    </location>
</feature>
<dbReference type="PANTHER" id="PTHR28013">
    <property type="entry name" value="PROTEIN DCV1-RELATED"/>
    <property type="match status" value="1"/>
</dbReference>
<dbReference type="Gene3D" id="1.20.140.150">
    <property type="match status" value="1"/>
</dbReference>
<gene>
    <name evidence="2" type="ORF">CDD81_7210</name>
</gene>
<dbReference type="OrthoDB" id="2354757at2759"/>
<dbReference type="STRING" id="1399860.A0A2C5XH16"/>
<keyword evidence="1" id="KW-0472">Membrane</keyword>
<feature type="transmembrane region" description="Helical" evidence="1">
    <location>
        <begin position="106"/>
        <end position="128"/>
    </location>
</feature>
<dbReference type="EMBL" id="NJET01000074">
    <property type="protein sequence ID" value="PHH62348.1"/>
    <property type="molecule type" value="Genomic_DNA"/>
</dbReference>
<comment type="caution">
    <text evidence="2">The sequence shown here is derived from an EMBL/GenBank/DDBJ whole genome shotgun (WGS) entry which is preliminary data.</text>
</comment>
<evidence type="ECO:0000256" key="1">
    <source>
        <dbReference type="SAM" id="Phobius"/>
    </source>
</evidence>
<proteinExistence type="predicted"/>
<feature type="transmembrane region" description="Helical" evidence="1">
    <location>
        <begin position="176"/>
        <end position="196"/>
    </location>
</feature>